<accession>A0A0G1RXY0</accession>
<keyword evidence="1" id="KW-1133">Transmembrane helix</keyword>
<feature type="transmembrane region" description="Helical" evidence="1">
    <location>
        <begin position="6"/>
        <end position="24"/>
    </location>
</feature>
<evidence type="ECO:0000313" key="2">
    <source>
        <dbReference type="EMBL" id="KKU61971.1"/>
    </source>
</evidence>
<dbReference type="Gene3D" id="3.30.70.2970">
    <property type="entry name" value="Protein of unknown function (DUF541), domain 2"/>
    <property type="match status" value="1"/>
</dbReference>
<keyword evidence="1" id="KW-0812">Transmembrane</keyword>
<protein>
    <recommendedName>
        <fullName evidence="4">26 kDa periplasmic immunogenic protein</fullName>
    </recommendedName>
</protein>
<gene>
    <name evidence="2" type="ORF">UX85_C0001G0185</name>
</gene>
<evidence type="ECO:0000313" key="3">
    <source>
        <dbReference type="Proteomes" id="UP000033860"/>
    </source>
</evidence>
<keyword evidence="1" id="KW-0472">Membrane</keyword>
<dbReference type="GO" id="GO:0006974">
    <property type="term" value="P:DNA damage response"/>
    <property type="evidence" value="ECO:0007669"/>
    <property type="project" value="TreeGrafter"/>
</dbReference>
<comment type="caution">
    <text evidence="2">The sequence shown here is derived from an EMBL/GenBank/DDBJ whole genome shotgun (WGS) entry which is preliminary data.</text>
</comment>
<organism evidence="2 3">
    <name type="scientific">Candidatus Beckwithbacteria bacterium GW2011_GWB1_47_15</name>
    <dbReference type="NCBI Taxonomy" id="1618371"/>
    <lineage>
        <taxon>Bacteria</taxon>
        <taxon>Candidatus Beckwithiibacteriota</taxon>
    </lineage>
</organism>
<dbReference type="EMBL" id="LCNT01000001">
    <property type="protein sequence ID" value="KKU61971.1"/>
    <property type="molecule type" value="Genomic_DNA"/>
</dbReference>
<name>A0A0G1RXY0_9BACT</name>
<dbReference type="InterPro" id="IPR052022">
    <property type="entry name" value="26kDa_periplasmic_antigen"/>
</dbReference>
<sequence length="245" mass="26554">MIFKPYWAKVLVIVLVVLAGIFVLPWDRVNWGKFEVLPGSSLTVTGEAHLDTLPQVARFSATVSVTDADKEVAVDQVNSNMADLIDSLKSFGIADEDLQTREISVYQTDGEVEIMIYPPRPRTGNQWQASNTVEIKLKNIDRAGELADLLASSGATSVSGPNFSLDDTADYDSQLLEQAIADAREKAQAAAKASGRRLGKVLTVSESGVGPIYRGLEVVSDQTATPIEPGRERLSKTVSVTFELK</sequence>
<dbReference type="Proteomes" id="UP000033860">
    <property type="component" value="Unassembled WGS sequence"/>
</dbReference>
<proteinExistence type="predicted"/>
<dbReference type="PANTHER" id="PTHR34387:SF2">
    <property type="entry name" value="SLR1258 PROTEIN"/>
    <property type="match status" value="1"/>
</dbReference>
<dbReference type="Gene3D" id="3.30.110.170">
    <property type="entry name" value="Protein of unknown function (DUF541), domain 1"/>
    <property type="match status" value="1"/>
</dbReference>
<reference evidence="2 3" key="1">
    <citation type="journal article" date="2015" name="Nature">
        <title>rRNA introns, odd ribosomes, and small enigmatic genomes across a large radiation of phyla.</title>
        <authorList>
            <person name="Brown C.T."/>
            <person name="Hug L.A."/>
            <person name="Thomas B.C."/>
            <person name="Sharon I."/>
            <person name="Castelle C.J."/>
            <person name="Singh A."/>
            <person name="Wilkins M.J."/>
            <person name="Williams K.H."/>
            <person name="Banfield J.F."/>
        </authorList>
    </citation>
    <scope>NUCLEOTIDE SEQUENCE [LARGE SCALE GENOMIC DNA]</scope>
</reference>
<dbReference type="InterPro" id="IPR007497">
    <property type="entry name" value="SIMPL/DUF541"/>
</dbReference>
<evidence type="ECO:0000256" key="1">
    <source>
        <dbReference type="SAM" id="Phobius"/>
    </source>
</evidence>
<dbReference type="PANTHER" id="PTHR34387">
    <property type="entry name" value="SLR1258 PROTEIN"/>
    <property type="match status" value="1"/>
</dbReference>
<dbReference type="AlphaFoldDB" id="A0A0G1RXY0"/>
<evidence type="ECO:0008006" key="4">
    <source>
        <dbReference type="Google" id="ProtNLM"/>
    </source>
</evidence>
<dbReference type="Pfam" id="PF04402">
    <property type="entry name" value="SIMPL"/>
    <property type="match status" value="1"/>
</dbReference>